<keyword evidence="3" id="KW-0238">DNA-binding</keyword>
<dbReference type="Pfam" id="PF00847">
    <property type="entry name" value="AP2"/>
    <property type="match status" value="1"/>
</dbReference>
<dbReference type="GO" id="GO:0003677">
    <property type="term" value="F:DNA binding"/>
    <property type="evidence" value="ECO:0007669"/>
    <property type="project" value="UniProtKB-KW"/>
</dbReference>
<dbReference type="SMART" id="SM00380">
    <property type="entry name" value="AP2"/>
    <property type="match status" value="1"/>
</dbReference>
<dbReference type="Gene3D" id="3.30.730.10">
    <property type="entry name" value="AP2/ERF domain"/>
    <property type="match status" value="1"/>
</dbReference>
<proteinExistence type="predicted"/>
<dbReference type="GO" id="GO:0005634">
    <property type="term" value="C:nucleus"/>
    <property type="evidence" value="ECO:0007669"/>
    <property type="project" value="UniProtKB-SubCell"/>
</dbReference>
<keyword evidence="5" id="KW-0539">Nucleus</keyword>
<keyword evidence="4" id="KW-0804">Transcription</keyword>
<dbReference type="CDD" id="cd00018">
    <property type="entry name" value="AP2"/>
    <property type="match status" value="1"/>
</dbReference>
<evidence type="ECO:0000256" key="3">
    <source>
        <dbReference type="ARBA" id="ARBA00023125"/>
    </source>
</evidence>
<comment type="subcellular location">
    <subcellularLocation>
        <location evidence="1">Nucleus</location>
    </subcellularLocation>
</comment>
<evidence type="ECO:0000313" key="7">
    <source>
        <dbReference type="EMBL" id="KAF3337674.1"/>
    </source>
</evidence>
<protein>
    <submittedName>
        <fullName evidence="7">Ethylene-responsive transcription factor ABR1-like protein</fullName>
    </submittedName>
</protein>
<dbReference type="EMBL" id="SWLB01000006">
    <property type="protein sequence ID" value="KAF3337674.1"/>
    <property type="molecule type" value="Genomic_DNA"/>
</dbReference>
<dbReference type="PANTHER" id="PTHR31190">
    <property type="entry name" value="DNA-BINDING DOMAIN"/>
    <property type="match status" value="1"/>
</dbReference>
<reference evidence="7" key="1">
    <citation type="submission" date="2020-01" db="EMBL/GenBank/DDBJ databases">
        <title>Genome sequence of Kobresia littledalei, the first chromosome-level genome in the family Cyperaceae.</title>
        <authorList>
            <person name="Qu G."/>
        </authorList>
    </citation>
    <scope>NUCLEOTIDE SEQUENCE</scope>
    <source>
        <strain evidence="7">C.B.Clarke</strain>
        <tissue evidence="7">Leaf</tissue>
    </source>
</reference>
<sequence>MNNPTEAGYMYPPLMLTEHGHATEMSLMVSALTRVISGDYSFASSSSSDQPSTTANVYVTRESPFVQQAGANLLSTVCAQNPTPSLADPPPLTTGTVEQAAARKYRGVRRRPWGKWAAEIRDPHKAARIWLGTFETAEAAAQAYDAAALNFRGSKAKLNFPEKVPVLFQPGERVRPYMSGNANGTEYHVNNP</sequence>
<dbReference type="InterPro" id="IPR036955">
    <property type="entry name" value="AP2/ERF_dom_sf"/>
</dbReference>
<evidence type="ECO:0000256" key="5">
    <source>
        <dbReference type="ARBA" id="ARBA00023242"/>
    </source>
</evidence>
<evidence type="ECO:0000259" key="6">
    <source>
        <dbReference type="PROSITE" id="PS51032"/>
    </source>
</evidence>
<dbReference type="SUPFAM" id="SSF54171">
    <property type="entry name" value="DNA-binding domain"/>
    <property type="match status" value="1"/>
</dbReference>
<dbReference type="PANTHER" id="PTHR31190:SF473">
    <property type="entry name" value="OS05G0437100 PROTEIN"/>
    <property type="match status" value="1"/>
</dbReference>
<keyword evidence="2" id="KW-0805">Transcription regulation</keyword>
<dbReference type="GO" id="GO:0003700">
    <property type="term" value="F:DNA-binding transcription factor activity"/>
    <property type="evidence" value="ECO:0007669"/>
    <property type="project" value="InterPro"/>
</dbReference>
<dbReference type="OrthoDB" id="786597at2759"/>
<dbReference type="InterPro" id="IPR016177">
    <property type="entry name" value="DNA-bd_dom_sf"/>
</dbReference>
<name>A0A833R9Z8_9POAL</name>
<evidence type="ECO:0000256" key="4">
    <source>
        <dbReference type="ARBA" id="ARBA00023163"/>
    </source>
</evidence>
<dbReference type="Proteomes" id="UP000623129">
    <property type="component" value="Unassembled WGS sequence"/>
</dbReference>
<dbReference type="PROSITE" id="PS51032">
    <property type="entry name" value="AP2_ERF"/>
    <property type="match status" value="1"/>
</dbReference>
<feature type="domain" description="AP2/ERF" evidence="6">
    <location>
        <begin position="104"/>
        <end position="161"/>
    </location>
</feature>
<dbReference type="InterPro" id="IPR001471">
    <property type="entry name" value="AP2/ERF_dom"/>
</dbReference>
<evidence type="ECO:0000256" key="1">
    <source>
        <dbReference type="ARBA" id="ARBA00004123"/>
    </source>
</evidence>
<dbReference type="InterPro" id="IPR044808">
    <property type="entry name" value="ERF_plant"/>
</dbReference>
<dbReference type="GO" id="GO:0009873">
    <property type="term" value="P:ethylene-activated signaling pathway"/>
    <property type="evidence" value="ECO:0007669"/>
    <property type="project" value="InterPro"/>
</dbReference>
<keyword evidence="8" id="KW-1185">Reference proteome</keyword>
<evidence type="ECO:0000256" key="2">
    <source>
        <dbReference type="ARBA" id="ARBA00023015"/>
    </source>
</evidence>
<organism evidence="7 8">
    <name type="scientific">Carex littledalei</name>
    <dbReference type="NCBI Taxonomy" id="544730"/>
    <lineage>
        <taxon>Eukaryota</taxon>
        <taxon>Viridiplantae</taxon>
        <taxon>Streptophyta</taxon>
        <taxon>Embryophyta</taxon>
        <taxon>Tracheophyta</taxon>
        <taxon>Spermatophyta</taxon>
        <taxon>Magnoliopsida</taxon>
        <taxon>Liliopsida</taxon>
        <taxon>Poales</taxon>
        <taxon>Cyperaceae</taxon>
        <taxon>Cyperoideae</taxon>
        <taxon>Cariceae</taxon>
        <taxon>Carex</taxon>
        <taxon>Carex subgen. Euthyceras</taxon>
    </lineage>
</organism>
<accession>A0A833R9Z8</accession>
<gene>
    <name evidence="7" type="ORF">FCM35_KLT18261</name>
</gene>
<dbReference type="PRINTS" id="PR00367">
    <property type="entry name" value="ETHRSPELEMNT"/>
</dbReference>
<dbReference type="AlphaFoldDB" id="A0A833R9Z8"/>
<dbReference type="FunFam" id="3.30.730.10:FF:000001">
    <property type="entry name" value="Ethylene-responsive transcription factor 2"/>
    <property type="match status" value="1"/>
</dbReference>
<evidence type="ECO:0000313" key="8">
    <source>
        <dbReference type="Proteomes" id="UP000623129"/>
    </source>
</evidence>
<comment type="caution">
    <text evidence="7">The sequence shown here is derived from an EMBL/GenBank/DDBJ whole genome shotgun (WGS) entry which is preliminary data.</text>
</comment>